<dbReference type="Proteomes" id="UP000001070">
    <property type="component" value="Unassembled WGS sequence"/>
</dbReference>
<dbReference type="FunCoup" id="B4JUZ0">
    <property type="interactions" value="45"/>
</dbReference>
<proteinExistence type="inferred from homology"/>
<dbReference type="InParanoid" id="B4JUZ0"/>
<dbReference type="HOGENOM" id="CLU_1534148_0_0_1"/>
<keyword evidence="3" id="KW-0964">Secreted</keyword>
<comment type="subcellular location">
    <subcellularLocation>
        <location evidence="1">Secreted</location>
    </subcellularLocation>
</comment>
<dbReference type="PhylomeDB" id="B4JUZ0"/>
<dbReference type="AlphaFoldDB" id="B4JUZ0"/>
<evidence type="ECO:0000256" key="1">
    <source>
        <dbReference type="ARBA" id="ARBA00004613"/>
    </source>
</evidence>
<dbReference type="OrthoDB" id="8054259at2759"/>
<dbReference type="Gene3D" id="1.10.238.270">
    <property type="match status" value="1"/>
</dbReference>
<dbReference type="SMR" id="B4JUZ0"/>
<dbReference type="eggNOG" id="ENOG502T71B">
    <property type="taxonomic scope" value="Eukaryota"/>
</dbReference>
<evidence type="ECO:0000256" key="3">
    <source>
        <dbReference type="ARBA" id="ARBA00022525"/>
    </source>
</evidence>
<evidence type="ECO:0000256" key="2">
    <source>
        <dbReference type="ARBA" id="ARBA00008098"/>
    </source>
</evidence>
<evidence type="ECO:0000256" key="4">
    <source>
        <dbReference type="SAM" id="SignalP"/>
    </source>
</evidence>
<dbReference type="GO" id="GO:0005576">
    <property type="term" value="C:extracellular region"/>
    <property type="evidence" value="ECO:0007669"/>
    <property type="project" value="UniProtKB-SubCell"/>
</dbReference>
<protein>
    <submittedName>
        <fullName evidence="5">GH14747</fullName>
    </submittedName>
</protein>
<dbReference type="PANTHER" id="PTHR21066">
    <property type="entry name" value="ODORANT-BINDING PROTEIN 59A-RELATED"/>
    <property type="match status" value="1"/>
</dbReference>
<organism evidence="6">
    <name type="scientific">Drosophila grimshawi</name>
    <name type="common">Hawaiian fruit fly</name>
    <name type="synonym">Idiomyia grimshawi</name>
    <dbReference type="NCBI Taxonomy" id="7222"/>
    <lineage>
        <taxon>Eukaryota</taxon>
        <taxon>Metazoa</taxon>
        <taxon>Ecdysozoa</taxon>
        <taxon>Arthropoda</taxon>
        <taxon>Hexapoda</taxon>
        <taxon>Insecta</taxon>
        <taxon>Pterygota</taxon>
        <taxon>Neoptera</taxon>
        <taxon>Endopterygota</taxon>
        <taxon>Diptera</taxon>
        <taxon>Brachycera</taxon>
        <taxon>Muscomorpha</taxon>
        <taxon>Ephydroidea</taxon>
        <taxon>Drosophilidae</taxon>
        <taxon>Drosophila</taxon>
        <taxon>Hawaiian Drosophila</taxon>
    </lineage>
</organism>
<dbReference type="InterPro" id="IPR052295">
    <property type="entry name" value="Odorant-binding_protein"/>
</dbReference>
<dbReference type="EMBL" id="CH916374">
    <property type="protein sequence ID" value="EDV91310.1"/>
    <property type="molecule type" value="Genomic_DNA"/>
</dbReference>
<sequence length="181" mass="20740">MQQSLQIALLTLRLSATCCQLTRPSLDTGNEDCRAELKLPQKRRFSFVEQYTINMCVEECNFIGSGYIDVDPPYRLDIGRIRTNLKSTLPEPQATSVPFMVKAYTKCEVFLELHGTHFALHLPELEFIKNPCKPFSLHITICVRMHAMQKCPKEFYANSAQCQMAQKYFTQCMDDIETSVG</sequence>
<gene>
    <name evidence="5" type="primary">Dgri\GH14747</name>
    <name evidence="5" type="ORF">Dgri_GH14747</name>
    <name evidence="5" type="ORF">GH14747</name>
</gene>
<name>B4JUZ0_DROGR</name>
<evidence type="ECO:0000313" key="5">
    <source>
        <dbReference type="EMBL" id="EDV91310.1"/>
    </source>
</evidence>
<feature type="signal peptide" evidence="4">
    <location>
        <begin position="1"/>
        <end position="19"/>
    </location>
</feature>
<feature type="chain" id="PRO_5002809501" evidence="4">
    <location>
        <begin position="20"/>
        <end position="181"/>
    </location>
</feature>
<keyword evidence="6" id="KW-1185">Reference proteome</keyword>
<comment type="similarity">
    <text evidence="2">Belongs to the PBP/GOBP family.</text>
</comment>
<dbReference type="PANTHER" id="PTHR21066:SF15">
    <property type="entry name" value="GH25962P-RELATED"/>
    <property type="match status" value="1"/>
</dbReference>
<accession>B4JUZ0</accession>
<dbReference type="OMA" id="FIEEPCN"/>
<evidence type="ECO:0000313" key="6">
    <source>
        <dbReference type="Proteomes" id="UP000001070"/>
    </source>
</evidence>
<reference evidence="5 6" key="1">
    <citation type="journal article" date="2007" name="Nature">
        <title>Evolution of genes and genomes on the Drosophila phylogeny.</title>
        <authorList>
            <consortium name="Drosophila 12 Genomes Consortium"/>
            <person name="Clark A.G."/>
            <person name="Eisen M.B."/>
            <person name="Smith D.R."/>
            <person name="Bergman C.M."/>
            <person name="Oliver B."/>
            <person name="Markow T.A."/>
            <person name="Kaufman T.C."/>
            <person name="Kellis M."/>
            <person name="Gelbart W."/>
            <person name="Iyer V.N."/>
            <person name="Pollard D.A."/>
            <person name="Sackton T.B."/>
            <person name="Larracuente A.M."/>
            <person name="Singh N.D."/>
            <person name="Abad J.P."/>
            <person name="Abt D.N."/>
            <person name="Adryan B."/>
            <person name="Aguade M."/>
            <person name="Akashi H."/>
            <person name="Anderson W.W."/>
            <person name="Aquadro C.F."/>
            <person name="Ardell D.H."/>
            <person name="Arguello R."/>
            <person name="Artieri C.G."/>
            <person name="Barbash D.A."/>
            <person name="Barker D."/>
            <person name="Barsanti P."/>
            <person name="Batterham P."/>
            <person name="Batzoglou S."/>
            <person name="Begun D."/>
            <person name="Bhutkar A."/>
            <person name="Blanco E."/>
            <person name="Bosak S.A."/>
            <person name="Bradley R.K."/>
            <person name="Brand A.D."/>
            <person name="Brent M.R."/>
            <person name="Brooks A.N."/>
            <person name="Brown R.H."/>
            <person name="Butlin R.K."/>
            <person name="Caggese C."/>
            <person name="Calvi B.R."/>
            <person name="Bernardo de Carvalho A."/>
            <person name="Caspi A."/>
            <person name="Castrezana S."/>
            <person name="Celniker S.E."/>
            <person name="Chang J.L."/>
            <person name="Chapple C."/>
            <person name="Chatterji S."/>
            <person name="Chinwalla A."/>
            <person name="Civetta A."/>
            <person name="Clifton S.W."/>
            <person name="Comeron J.M."/>
            <person name="Costello J.C."/>
            <person name="Coyne J.A."/>
            <person name="Daub J."/>
            <person name="David R.G."/>
            <person name="Delcher A.L."/>
            <person name="Delehaunty K."/>
            <person name="Do C.B."/>
            <person name="Ebling H."/>
            <person name="Edwards K."/>
            <person name="Eickbush T."/>
            <person name="Evans J.D."/>
            <person name="Filipski A."/>
            <person name="Findeiss S."/>
            <person name="Freyhult E."/>
            <person name="Fulton L."/>
            <person name="Fulton R."/>
            <person name="Garcia A.C."/>
            <person name="Gardiner A."/>
            <person name="Garfield D.A."/>
            <person name="Garvin B.E."/>
            <person name="Gibson G."/>
            <person name="Gilbert D."/>
            <person name="Gnerre S."/>
            <person name="Godfrey J."/>
            <person name="Good R."/>
            <person name="Gotea V."/>
            <person name="Gravely B."/>
            <person name="Greenberg A.J."/>
            <person name="Griffiths-Jones S."/>
            <person name="Gross S."/>
            <person name="Guigo R."/>
            <person name="Gustafson E.A."/>
            <person name="Haerty W."/>
            <person name="Hahn M.W."/>
            <person name="Halligan D.L."/>
            <person name="Halpern A.L."/>
            <person name="Halter G.M."/>
            <person name="Han M.V."/>
            <person name="Heger A."/>
            <person name="Hillier L."/>
            <person name="Hinrichs A.S."/>
            <person name="Holmes I."/>
            <person name="Hoskins R.A."/>
            <person name="Hubisz M.J."/>
            <person name="Hultmark D."/>
            <person name="Huntley M.A."/>
            <person name="Jaffe D.B."/>
            <person name="Jagadeeshan S."/>
            <person name="Jeck W.R."/>
            <person name="Johnson J."/>
            <person name="Jones C.D."/>
            <person name="Jordan W.C."/>
            <person name="Karpen G.H."/>
            <person name="Kataoka E."/>
            <person name="Keightley P.D."/>
            <person name="Kheradpour P."/>
            <person name="Kirkness E.F."/>
            <person name="Koerich L.B."/>
            <person name="Kristiansen K."/>
            <person name="Kudrna D."/>
            <person name="Kulathinal R.J."/>
            <person name="Kumar S."/>
            <person name="Kwok R."/>
            <person name="Lander E."/>
            <person name="Langley C.H."/>
            <person name="Lapoint R."/>
            <person name="Lazzaro B.P."/>
            <person name="Lee S.J."/>
            <person name="Levesque L."/>
            <person name="Li R."/>
            <person name="Lin C.F."/>
            <person name="Lin M.F."/>
            <person name="Lindblad-Toh K."/>
            <person name="Llopart A."/>
            <person name="Long M."/>
            <person name="Low L."/>
            <person name="Lozovsky E."/>
            <person name="Lu J."/>
            <person name="Luo M."/>
            <person name="Machado C.A."/>
            <person name="Makalowski W."/>
            <person name="Marzo M."/>
            <person name="Matsuda M."/>
            <person name="Matzkin L."/>
            <person name="McAllister B."/>
            <person name="McBride C.S."/>
            <person name="McKernan B."/>
            <person name="McKernan K."/>
            <person name="Mendez-Lago M."/>
            <person name="Minx P."/>
            <person name="Mollenhauer M.U."/>
            <person name="Montooth K."/>
            <person name="Mount S.M."/>
            <person name="Mu X."/>
            <person name="Myers E."/>
            <person name="Negre B."/>
            <person name="Newfeld S."/>
            <person name="Nielsen R."/>
            <person name="Noor M.A."/>
            <person name="O'Grady P."/>
            <person name="Pachter L."/>
            <person name="Papaceit M."/>
            <person name="Parisi M.J."/>
            <person name="Parisi M."/>
            <person name="Parts L."/>
            <person name="Pedersen J.S."/>
            <person name="Pesole G."/>
            <person name="Phillippy A.M."/>
            <person name="Ponting C.P."/>
            <person name="Pop M."/>
            <person name="Porcelli D."/>
            <person name="Powell J.R."/>
            <person name="Prohaska S."/>
            <person name="Pruitt K."/>
            <person name="Puig M."/>
            <person name="Quesneville H."/>
            <person name="Ram K.R."/>
            <person name="Rand D."/>
            <person name="Rasmussen M.D."/>
            <person name="Reed L.K."/>
            <person name="Reenan R."/>
            <person name="Reily A."/>
            <person name="Remington K.A."/>
            <person name="Rieger T.T."/>
            <person name="Ritchie M.G."/>
            <person name="Robin C."/>
            <person name="Rogers Y.H."/>
            <person name="Rohde C."/>
            <person name="Rozas J."/>
            <person name="Rubenfield M.J."/>
            <person name="Ruiz A."/>
            <person name="Russo S."/>
            <person name="Salzberg S.L."/>
            <person name="Sanchez-Gracia A."/>
            <person name="Saranga D.J."/>
            <person name="Sato H."/>
            <person name="Schaeffer S.W."/>
            <person name="Schatz M.C."/>
            <person name="Schlenke T."/>
            <person name="Schwartz R."/>
            <person name="Segarra C."/>
            <person name="Singh R.S."/>
            <person name="Sirot L."/>
            <person name="Sirota M."/>
            <person name="Sisneros N.B."/>
            <person name="Smith C.D."/>
            <person name="Smith T.F."/>
            <person name="Spieth J."/>
            <person name="Stage D.E."/>
            <person name="Stark A."/>
            <person name="Stephan W."/>
            <person name="Strausberg R.L."/>
            <person name="Strempel S."/>
            <person name="Sturgill D."/>
            <person name="Sutton G."/>
            <person name="Sutton G.G."/>
            <person name="Tao W."/>
            <person name="Teichmann S."/>
            <person name="Tobari Y.N."/>
            <person name="Tomimura Y."/>
            <person name="Tsolas J.M."/>
            <person name="Valente V.L."/>
            <person name="Venter E."/>
            <person name="Venter J.C."/>
            <person name="Vicario S."/>
            <person name="Vieira F.G."/>
            <person name="Vilella A.J."/>
            <person name="Villasante A."/>
            <person name="Walenz B."/>
            <person name="Wang J."/>
            <person name="Wasserman M."/>
            <person name="Watts T."/>
            <person name="Wilson D."/>
            <person name="Wilson R.K."/>
            <person name="Wing R.A."/>
            <person name="Wolfner M.F."/>
            <person name="Wong A."/>
            <person name="Wong G.K."/>
            <person name="Wu C.I."/>
            <person name="Wu G."/>
            <person name="Yamamoto D."/>
            <person name="Yang H.P."/>
            <person name="Yang S.P."/>
            <person name="Yorke J.A."/>
            <person name="Yoshida K."/>
            <person name="Zdobnov E."/>
            <person name="Zhang P."/>
            <person name="Zhang Y."/>
            <person name="Zimin A.V."/>
            <person name="Baldwin J."/>
            <person name="Abdouelleil A."/>
            <person name="Abdulkadir J."/>
            <person name="Abebe A."/>
            <person name="Abera B."/>
            <person name="Abreu J."/>
            <person name="Acer S.C."/>
            <person name="Aftuck L."/>
            <person name="Alexander A."/>
            <person name="An P."/>
            <person name="Anderson E."/>
            <person name="Anderson S."/>
            <person name="Arachi H."/>
            <person name="Azer M."/>
            <person name="Bachantsang P."/>
            <person name="Barry A."/>
            <person name="Bayul T."/>
            <person name="Berlin A."/>
            <person name="Bessette D."/>
            <person name="Bloom T."/>
            <person name="Blye J."/>
            <person name="Boguslavskiy L."/>
            <person name="Bonnet C."/>
            <person name="Boukhgalter B."/>
            <person name="Bourzgui I."/>
            <person name="Brown A."/>
            <person name="Cahill P."/>
            <person name="Channer S."/>
            <person name="Cheshatsang Y."/>
            <person name="Chuda L."/>
            <person name="Citroen M."/>
            <person name="Collymore A."/>
            <person name="Cooke P."/>
            <person name="Costello M."/>
            <person name="D'Aco K."/>
            <person name="Daza R."/>
            <person name="De Haan G."/>
            <person name="DeGray S."/>
            <person name="DeMaso C."/>
            <person name="Dhargay N."/>
            <person name="Dooley K."/>
            <person name="Dooley E."/>
            <person name="Doricent M."/>
            <person name="Dorje P."/>
            <person name="Dorjee K."/>
            <person name="Dupes A."/>
            <person name="Elong R."/>
            <person name="Falk J."/>
            <person name="Farina A."/>
            <person name="Faro S."/>
            <person name="Ferguson D."/>
            <person name="Fisher S."/>
            <person name="Foley C.D."/>
            <person name="Franke A."/>
            <person name="Friedrich D."/>
            <person name="Gadbois L."/>
            <person name="Gearin G."/>
            <person name="Gearin C.R."/>
            <person name="Giannoukos G."/>
            <person name="Goode T."/>
            <person name="Graham J."/>
            <person name="Grandbois E."/>
            <person name="Grewal S."/>
            <person name="Gyaltsen K."/>
            <person name="Hafez N."/>
            <person name="Hagos B."/>
            <person name="Hall J."/>
            <person name="Henson C."/>
            <person name="Hollinger A."/>
            <person name="Honan T."/>
            <person name="Huard M.D."/>
            <person name="Hughes L."/>
            <person name="Hurhula B."/>
            <person name="Husby M.E."/>
            <person name="Kamat A."/>
            <person name="Kanga B."/>
            <person name="Kashin S."/>
            <person name="Khazanovich D."/>
            <person name="Kisner P."/>
            <person name="Lance K."/>
            <person name="Lara M."/>
            <person name="Lee W."/>
            <person name="Lennon N."/>
            <person name="Letendre F."/>
            <person name="LeVine R."/>
            <person name="Lipovsky A."/>
            <person name="Liu X."/>
            <person name="Liu J."/>
            <person name="Liu S."/>
            <person name="Lokyitsang T."/>
            <person name="Lokyitsang Y."/>
            <person name="Lubonja R."/>
            <person name="Lui A."/>
            <person name="MacDonald P."/>
            <person name="Magnisalis V."/>
            <person name="Maru K."/>
            <person name="Matthews C."/>
            <person name="McCusker W."/>
            <person name="McDonough S."/>
            <person name="Mehta T."/>
            <person name="Meldrim J."/>
            <person name="Meneus L."/>
            <person name="Mihai O."/>
            <person name="Mihalev A."/>
            <person name="Mihova T."/>
            <person name="Mittelman R."/>
            <person name="Mlenga V."/>
            <person name="Montmayeur A."/>
            <person name="Mulrain L."/>
            <person name="Navidi A."/>
            <person name="Naylor J."/>
            <person name="Negash T."/>
            <person name="Nguyen T."/>
            <person name="Nguyen N."/>
            <person name="Nicol R."/>
            <person name="Norbu C."/>
            <person name="Norbu N."/>
            <person name="Novod N."/>
            <person name="O'Neill B."/>
            <person name="Osman S."/>
            <person name="Markiewicz E."/>
            <person name="Oyono O.L."/>
            <person name="Patti C."/>
            <person name="Phunkhang P."/>
            <person name="Pierre F."/>
            <person name="Priest M."/>
            <person name="Raghuraman S."/>
            <person name="Rege F."/>
            <person name="Reyes R."/>
            <person name="Rise C."/>
            <person name="Rogov P."/>
            <person name="Ross K."/>
            <person name="Ryan E."/>
            <person name="Settipalli S."/>
            <person name="Shea T."/>
            <person name="Sherpa N."/>
            <person name="Shi L."/>
            <person name="Shih D."/>
            <person name="Sparrow T."/>
            <person name="Spaulding J."/>
            <person name="Stalker J."/>
            <person name="Stange-Thomann N."/>
            <person name="Stavropoulos S."/>
            <person name="Stone C."/>
            <person name="Strader C."/>
            <person name="Tesfaye S."/>
            <person name="Thomson T."/>
            <person name="Thoulutsang Y."/>
            <person name="Thoulutsang D."/>
            <person name="Topham K."/>
            <person name="Topping I."/>
            <person name="Tsamla T."/>
            <person name="Vassiliev H."/>
            <person name="Vo A."/>
            <person name="Wangchuk T."/>
            <person name="Wangdi T."/>
            <person name="Weiand M."/>
            <person name="Wilkinson J."/>
            <person name="Wilson A."/>
            <person name="Yadav S."/>
            <person name="Young G."/>
            <person name="Yu Q."/>
            <person name="Zembek L."/>
            <person name="Zhong D."/>
            <person name="Zimmer A."/>
            <person name="Zwirko Z."/>
            <person name="Jaffe D.B."/>
            <person name="Alvarez P."/>
            <person name="Brockman W."/>
            <person name="Butler J."/>
            <person name="Chin C."/>
            <person name="Gnerre S."/>
            <person name="Grabherr M."/>
            <person name="Kleber M."/>
            <person name="Mauceli E."/>
            <person name="MacCallum I."/>
        </authorList>
    </citation>
    <scope>NUCLEOTIDE SEQUENCE [LARGE SCALE GENOMIC DNA]</scope>
    <source>
        <strain evidence="6">Tucson 15287-2541.00</strain>
    </source>
</reference>
<keyword evidence="4" id="KW-0732">Signal</keyword>